<dbReference type="EC" id="2.7.7.14" evidence="10"/>
<keyword evidence="6" id="KW-0443">Lipid metabolism</keyword>
<name>A0A7S4UNX3_9DINO</name>
<dbReference type="AlphaFoldDB" id="A0A7S4UNX3"/>
<dbReference type="PANTHER" id="PTHR45780:SF2">
    <property type="entry name" value="ETHANOLAMINE-PHOSPHATE CYTIDYLYLTRANSFERASE"/>
    <property type="match status" value="1"/>
</dbReference>
<evidence type="ECO:0000256" key="11">
    <source>
        <dbReference type="ARBA" id="ARBA00031473"/>
    </source>
</evidence>
<dbReference type="SUPFAM" id="SSF52374">
    <property type="entry name" value="Nucleotidylyl transferase"/>
    <property type="match status" value="1"/>
</dbReference>
<keyword evidence="3" id="KW-0444">Lipid biosynthesis</keyword>
<dbReference type="InterPro" id="IPR032723">
    <property type="entry name" value="Deaminase_LmjF365940"/>
</dbReference>
<dbReference type="GO" id="GO:0005737">
    <property type="term" value="C:cytoplasm"/>
    <property type="evidence" value="ECO:0007669"/>
    <property type="project" value="TreeGrafter"/>
</dbReference>
<dbReference type="Pfam" id="PF14421">
    <property type="entry name" value="LmjF365940-deam"/>
    <property type="match status" value="2"/>
</dbReference>
<dbReference type="InterPro" id="IPR004821">
    <property type="entry name" value="Cyt_trans-like"/>
</dbReference>
<evidence type="ECO:0000256" key="3">
    <source>
        <dbReference type="ARBA" id="ARBA00022516"/>
    </source>
</evidence>
<evidence type="ECO:0000313" key="14">
    <source>
        <dbReference type="EMBL" id="CAE4581114.1"/>
    </source>
</evidence>
<feature type="compositionally biased region" description="Low complexity" evidence="12">
    <location>
        <begin position="28"/>
        <end position="56"/>
    </location>
</feature>
<evidence type="ECO:0000256" key="5">
    <source>
        <dbReference type="ARBA" id="ARBA00022695"/>
    </source>
</evidence>
<evidence type="ECO:0000256" key="12">
    <source>
        <dbReference type="SAM" id="MobiDB-lite"/>
    </source>
</evidence>
<reference evidence="14" key="1">
    <citation type="submission" date="2021-01" db="EMBL/GenBank/DDBJ databases">
        <authorList>
            <person name="Corre E."/>
            <person name="Pelletier E."/>
            <person name="Niang G."/>
            <person name="Scheremetjew M."/>
            <person name="Finn R."/>
            <person name="Kale V."/>
            <person name="Holt S."/>
            <person name="Cochrane G."/>
            <person name="Meng A."/>
            <person name="Brown T."/>
            <person name="Cohen L."/>
        </authorList>
    </citation>
    <scope>NUCLEOTIDE SEQUENCE</scope>
    <source>
        <strain evidence="14">CCMP3105</strain>
    </source>
</reference>
<dbReference type="EMBL" id="HBNR01028182">
    <property type="protein sequence ID" value="CAE4581114.1"/>
    <property type="molecule type" value="Transcribed_RNA"/>
</dbReference>
<dbReference type="Pfam" id="PF01467">
    <property type="entry name" value="CTP_transf_like"/>
    <property type="match status" value="1"/>
</dbReference>
<dbReference type="InterPro" id="IPR016193">
    <property type="entry name" value="Cytidine_deaminase-like"/>
</dbReference>
<comment type="pathway">
    <text evidence="1">Lipid metabolism.</text>
</comment>
<dbReference type="GO" id="GO:0006646">
    <property type="term" value="P:phosphatidylethanolamine biosynthetic process"/>
    <property type="evidence" value="ECO:0007669"/>
    <property type="project" value="UniProtKB-UniPathway"/>
</dbReference>
<proteinExistence type="inferred from homology"/>
<dbReference type="InterPro" id="IPR014729">
    <property type="entry name" value="Rossmann-like_a/b/a_fold"/>
</dbReference>
<comment type="pathway">
    <text evidence="9">Phospholipid metabolism; phosphatidylethanolamine biosynthesis; phosphatidylethanolamine from ethanolamine: step 2/3.</text>
</comment>
<accession>A0A7S4UNX3</accession>
<dbReference type="Gene3D" id="3.40.50.620">
    <property type="entry name" value="HUPs"/>
    <property type="match status" value="1"/>
</dbReference>
<dbReference type="InterPro" id="IPR044608">
    <property type="entry name" value="Ect1/PCYT2"/>
</dbReference>
<evidence type="ECO:0000256" key="2">
    <source>
        <dbReference type="ARBA" id="ARBA00010101"/>
    </source>
</evidence>
<dbReference type="GO" id="GO:0004306">
    <property type="term" value="F:ethanolamine-phosphate cytidylyltransferase activity"/>
    <property type="evidence" value="ECO:0007669"/>
    <property type="project" value="UniProtKB-EC"/>
</dbReference>
<keyword evidence="4" id="KW-0808">Transferase</keyword>
<evidence type="ECO:0000256" key="6">
    <source>
        <dbReference type="ARBA" id="ARBA00023098"/>
    </source>
</evidence>
<feature type="compositionally biased region" description="Pro residues" evidence="12">
    <location>
        <begin position="7"/>
        <end position="17"/>
    </location>
</feature>
<feature type="region of interest" description="Disordered" evidence="12">
    <location>
        <begin position="1"/>
        <end position="60"/>
    </location>
</feature>
<evidence type="ECO:0000256" key="9">
    <source>
        <dbReference type="ARBA" id="ARBA00024191"/>
    </source>
</evidence>
<evidence type="ECO:0000256" key="4">
    <source>
        <dbReference type="ARBA" id="ARBA00022679"/>
    </source>
</evidence>
<comment type="similarity">
    <text evidence="2">Belongs to the cytidylyltransferase family.</text>
</comment>
<organism evidence="14">
    <name type="scientific">Alexandrium monilatum</name>
    <dbReference type="NCBI Taxonomy" id="311494"/>
    <lineage>
        <taxon>Eukaryota</taxon>
        <taxon>Sar</taxon>
        <taxon>Alveolata</taxon>
        <taxon>Dinophyceae</taxon>
        <taxon>Gonyaulacales</taxon>
        <taxon>Pyrocystaceae</taxon>
        <taxon>Alexandrium</taxon>
    </lineage>
</organism>
<dbReference type="Gene3D" id="3.40.140.10">
    <property type="entry name" value="Cytidine Deaminase, domain 2"/>
    <property type="match status" value="1"/>
</dbReference>
<evidence type="ECO:0000256" key="1">
    <source>
        <dbReference type="ARBA" id="ARBA00005189"/>
    </source>
</evidence>
<keyword evidence="8" id="KW-1208">Phospholipid metabolism</keyword>
<protein>
    <recommendedName>
        <fullName evidence="10">ethanolamine-phosphate cytidylyltransferase</fullName>
        <ecNumber evidence="10">2.7.7.14</ecNumber>
    </recommendedName>
    <alternativeName>
        <fullName evidence="11">CTP:phosphoethanolamine cytidylyltransferase</fullName>
    </alternativeName>
</protein>
<evidence type="ECO:0000256" key="7">
    <source>
        <dbReference type="ARBA" id="ARBA00023209"/>
    </source>
</evidence>
<dbReference type="UniPathway" id="UPA00558">
    <property type="reaction ID" value="UER00742"/>
</dbReference>
<keyword evidence="5" id="KW-0548">Nucleotidyltransferase</keyword>
<keyword evidence="7" id="KW-0594">Phospholipid biosynthesis</keyword>
<sequence length="398" mass="43390">MSVSEAMPPPPPPPPPDMAVDAKRRRTGSGSSSASTGSTGAGSSTLSSPGSPSATSDGRHSEMEVEWWTLDVAEAGSARFRALEELRQYLVEWSREKQDSFWHRKSRKPVLSVVVCRGKDGTFSAYRGMNTEVSLPAGSLCAERAAIARAASDFQQAEDVVAIATADPQDKINPLWPCEVCQSWLSKLRPQSPEISVLAVSSSSCRSFLVKVNGEPQPPPQPMLPPSPFVGALAPWPELLELAEGTTEWPWEAKDLVYVDGAWTFLHSAQQSILRQARSRGSHLLVGIHSDETLQTEFNGPILESFQIRAGRIQQNRYVSSILKDAPWCLTLDMIQSLGISRVVTGSVCKRQDVGSDEDGAVDPYHVARELGILEVIPSLDETTERSVHESHVARARP</sequence>
<dbReference type="PANTHER" id="PTHR45780">
    <property type="entry name" value="ETHANOLAMINE-PHOSPHATE CYTIDYLYLTRANSFERASE"/>
    <property type="match status" value="1"/>
</dbReference>
<evidence type="ECO:0000256" key="8">
    <source>
        <dbReference type="ARBA" id="ARBA00023264"/>
    </source>
</evidence>
<feature type="domain" description="Cytidyltransferase-like" evidence="13">
    <location>
        <begin position="259"/>
        <end position="348"/>
    </location>
</feature>
<evidence type="ECO:0000259" key="13">
    <source>
        <dbReference type="Pfam" id="PF01467"/>
    </source>
</evidence>
<evidence type="ECO:0000256" key="10">
    <source>
        <dbReference type="ARBA" id="ARBA00024221"/>
    </source>
</evidence>
<dbReference type="SUPFAM" id="SSF53927">
    <property type="entry name" value="Cytidine deaminase-like"/>
    <property type="match status" value="1"/>
</dbReference>
<gene>
    <name evidence="14" type="ORF">AMON00008_LOCUS19138</name>
</gene>